<reference evidence="5 6" key="1">
    <citation type="submission" date="2016-10" db="EMBL/GenBank/DDBJ databases">
        <authorList>
            <person name="de Groot N.N."/>
        </authorList>
    </citation>
    <scope>NUCLEOTIDE SEQUENCE [LARGE SCALE GENOMIC DNA]</scope>
    <source>
        <strain evidence="5 6">Calf135</strain>
    </source>
</reference>
<dbReference type="SUPFAM" id="SSF53920">
    <property type="entry name" value="Fe-only hydrogenase"/>
    <property type="match status" value="1"/>
</dbReference>
<feature type="domain" description="4Fe-4S ferredoxin-type" evidence="4">
    <location>
        <begin position="144"/>
        <end position="174"/>
    </location>
</feature>
<dbReference type="GO" id="GO:0051536">
    <property type="term" value="F:iron-sulfur cluster binding"/>
    <property type="evidence" value="ECO:0007669"/>
    <property type="project" value="UniProtKB-KW"/>
</dbReference>
<dbReference type="Gene3D" id="3.30.70.20">
    <property type="match status" value="2"/>
</dbReference>
<proteinExistence type="predicted"/>
<dbReference type="Gene3D" id="3.40.950.10">
    <property type="entry name" value="Fe-only Hydrogenase (Larger Subunit), Chain L, domain 3"/>
    <property type="match status" value="1"/>
</dbReference>
<keyword evidence="1" id="KW-0479">Metal-binding</keyword>
<sequence>MSFKGIFTEIAKVRREVFTEVAKFAYEGSDDYNKLEEIPYTIMPGEVATLRDSIFLERAIVGERVRLAMGMPLRKINEHAPLSAGIDKDTIKNTIYKAPFVNIIKFACNSCPDNMYKSTDLCRGCLARPCVEVCPKNAISIINGKSFIDQDKCIKCGRCKNACPYGAIAKLERPCAASCGMNAISSDELGRATIDYDKCVSCGVCISSCPFGAIADKTQIFQLIEAIKSGEKVIAEVAPAFAGQFGPKVTPEKLKSALLELGFYDVVEVAIGADLCTIEEAEDFMSKVPDKLDFMATSCCPAWSVMAKKLFPEFKDNISMAMTPMVFTARWIKQRHEDAKVVFIGPCVSKKLEATRKSVKSHVDYVLTFEEVMGMFQAKNIDLENIEESEEVNQGTGAGRGFAVSGGVASAVADIIKKTNPDVEVKIDKADGLKECRNMLLLAKAGKRNGYLLEGMACPGGCVAGTGTIQPVNKSTATVNLYKKNAELKIANESKFAEELSTLDSTWFDDWSIEK</sequence>
<dbReference type="EMBL" id="FODF01000006">
    <property type="protein sequence ID" value="SEN58452.1"/>
    <property type="molecule type" value="Genomic_DNA"/>
</dbReference>
<dbReference type="PROSITE" id="PS51379">
    <property type="entry name" value="4FE4S_FER_2"/>
    <property type="match status" value="3"/>
</dbReference>
<dbReference type="Pfam" id="PF02906">
    <property type="entry name" value="Fe_hyd_lg_C"/>
    <property type="match status" value="1"/>
</dbReference>
<dbReference type="InterPro" id="IPR017900">
    <property type="entry name" value="4Fe4S_Fe_S_CS"/>
</dbReference>
<dbReference type="STRING" id="215200.SAMN05216454_10651"/>
<keyword evidence="3" id="KW-0411">Iron-sulfur</keyword>
<evidence type="ECO:0000313" key="5">
    <source>
        <dbReference type="EMBL" id="SEN58452.1"/>
    </source>
</evidence>
<dbReference type="PROSITE" id="PS00198">
    <property type="entry name" value="4FE4S_FER_1"/>
    <property type="match status" value="1"/>
</dbReference>
<protein>
    <submittedName>
        <fullName evidence="5">[FeFe] hydrogenase, group B1/B3</fullName>
    </submittedName>
</protein>
<dbReference type="CDD" id="cd10549">
    <property type="entry name" value="MtMvhB_like"/>
    <property type="match status" value="1"/>
</dbReference>
<organism evidence="5 6">
    <name type="scientific">Peptostreptococcus russellii</name>
    <dbReference type="NCBI Taxonomy" id="215200"/>
    <lineage>
        <taxon>Bacteria</taxon>
        <taxon>Bacillati</taxon>
        <taxon>Bacillota</taxon>
        <taxon>Clostridia</taxon>
        <taxon>Peptostreptococcales</taxon>
        <taxon>Peptostreptococcaceae</taxon>
        <taxon>Peptostreptococcus</taxon>
    </lineage>
</organism>
<dbReference type="Proteomes" id="UP000199512">
    <property type="component" value="Unassembled WGS sequence"/>
</dbReference>
<dbReference type="GO" id="GO:0046872">
    <property type="term" value="F:metal ion binding"/>
    <property type="evidence" value="ECO:0007669"/>
    <property type="project" value="UniProtKB-KW"/>
</dbReference>
<evidence type="ECO:0000256" key="3">
    <source>
        <dbReference type="ARBA" id="ARBA00023014"/>
    </source>
</evidence>
<gene>
    <name evidence="5" type="ORF">SAMN05216454_10651</name>
</gene>
<dbReference type="RefSeq" id="WP_091975324.1">
    <property type="nucleotide sequence ID" value="NZ_FODF01000006.1"/>
</dbReference>
<name>A0A1H8HQH3_9FIRM</name>
<keyword evidence="6" id="KW-1185">Reference proteome</keyword>
<evidence type="ECO:0000256" key="2">
    <source>
        <dbReference type="ARBA" id="ARBA00023004"/>
    </source>
</evidence>
<evidence type="ECO:0000259" key="4">
    <source>
        <dbReference type="PROSITE" id="PS51379"/>
    </source>
</evidence>
<dbReference type="OrthoDB" id="9798098at2"/>
<dbReference type="Pfam" id="PF00037">
    <property type="entry name" value="Fer4"/>
    <property type="match status" value="2"/>
</dbReference>
<feature type="domain" description="4Fe-4S ferredoxin-type" evidence="4">
    <location>
        <begin position="113"/>
        <end position="143"/>
    </location>
</feature>
<feature type="domain" description="4Fe-4S ferredoxin-type" evidence="4">
    <location>
        <begin position="190"/>
        <end position="219"/>
    </location>
</feature>
<keyword evidence="2" id="KW-0408">Iron</keyword>
<evidence type="ECO:0000256" key="1">
    <source>
        <dbReference type="ARBA" id="ARBA00022723"/>
    </source>
</evidence>
<dbReference type="InterPro" id="IPR027631">
    <property type="entry name" value="Mono_FeFe_hydrog"/>
</dbReference>
<dbReference type="InterPro" id="IPR009016">
    <property type="entry name" value="Fe_hydrogenase"/>
</dbReference>
<dbReference type="InterPro" id="IPR050340">
    <property type="entry name" value="Cytosolic_Fe-S_CAF"/>
</dbReference>
<dbReference type="InterPro" id="IPR017896">
    <property type="entry name" value="4Fe4S_Fe-S-bd"/>
</dbReference>
<dbReference type="InterPro" id="IPR004108">
    <property type="entry name" value="Fe_hydrogenase_lsu_C"/>
</dbReference>
<evidence type="ECO:0000313" key="6">
    <source>
        <dbReference type="Proteomes" id="UP000199512"/>
    </source>
</evidence>
<accession>A0A1H8HQH3</accession>
<dbReference type="SUPFAM" id="SSF54862">
    <property type="entry name" value="4Fe-4S ferredoxins"/>
    <property type="match status" value="1"/>
</dbReference>
<dbReference type="AlphaFoldDB" id="A0A1H8HQH3"/>
<dbReference type="NCBIfam" id="TIGR04105">
    <property type="entry name" value="FeFe_hydrog_B1"/>
    <property type="match status" value="1"/>
</dbReference>
<dbReference type="PANTHER" id="PTHR11615">
    <property type="entry name" value="NITRATE, FORMATE, IRON DEHYDROGENASE"/>
    <property type="match status" value="1"/>
</dbReference>